<dbReference type="InterPro" id="IPR047272">
    <property type="entry name" value="S49_SppA_C"/>
</dbReference>
<keyword evidence="3" id="KW-1003">Cell membrane</keyword>
<dbReference type="Gene3D" id="6.20.330.10">
    <property type="match status" value="1"/>
</dbReference>
<dbReference type="NCBIfam" id="NF008745">
    <property type="entry name" value="PRK11778.1"/>
    <property type="match status" value="1"/>
</dbReference>
<dbReference type="OrthoDB" id="5614232at2"/>
<dbReference type="Pfam" id="PF08496">
    <property type="entry name" value="Peptidase_S49_N"/>
    <property type="match status" value="1"/>
</dbReference>
<evidence type="ECO:0000313" key="15">
    <source>
        <dbReference type="Proteomes" id="UP000199698"/>
    </source>
</evidence>
<name>A0A1C4DDY5_9GAMM</name>
<feature type="domain" description="Peptidase S49" evidence="12">
    <location>
        <begin position="188"/>
        <end position="330"/>
    </location>
</feature>
<keyword evidence="6" id="KW-0378">Hydrolase</keyword>
<dbReference type="GO" id="GO:0004252">
    <property type="term" value="F:serine-type endopeptidase activity"/>
    <property type="evidence" value="ECO:0007669"/>
    <property type="project" value="InterPro"/>
</dbReference>
<dbReference type="SUPFAM" id="SSF52096">
    <property type="entry name" value="ClpP/crotonase"/>
    <property type="match status" value="1"/>
</dbReference>
<feature type="region of interest" description="Disordered" evidence="10">
    <location>
        <begin position="82"/>
        <end position="122"/>
    </location>
</feature>
<dbReference type="PANTHER" id="PTHR42987">
    <property type="entry name" value="PEPTIDASE S49"/>
    <property type="match status" value="1"/>
</dbReference>
<evidence type="ECO:0000256" key="4">
    <source>
        <dbReference type="ARBA" id="ARBA00022670"/>
    </source>
</evidence>
<dbReference type="InterPro" id="IPR029045">
    <property type="entry name" value="ClpP/crotonase-like_dom_sf"/>
</dbReference>
<keyword evidence="8 11" id="KW-1133">Transmembrane helix</keyword>
<dbReference type="RefSeq" id="WP_091125824.1">
    <property type="nucleotide sequence ID" value="NZ_FMBA01000069.1"/>
</dbReference>
<dbReference type="STRING" id="1798183.GA0061080_10693"/>
<keyword evidence="9 11" id="KW-0472">Membrane</keyword>
<accession>A0A1C4DDY5</accession>
<gene>
    <name evidence="14" type="ORF">GA0061080_10693</name>
</gene>
<evidence type="ECO:0000313" key="14">
    <source>
        <dbReference type="EMBL" id="SCC29493.1"/>
    </source>
</evidence>
<evidence type="ECO:0000256" key="3">
    <source>
        <dbReference type="ARBA" id="ARBA00022475"/>
    </source>
</evidence>
<dbReference type="Gene3D" id="3.90.226.10">
    <property type="entry name" value="2-enoyl-CoA Hydratase, Chain A, domain 1"/>
    <property type="match status" value="1"/>
</dbReference>
<keyword evidence="15" id="KW-1185">Reference proteome</keyword>
<comment type="similarity">
    <text evidence="2">Belongs to the peptidase S49 family.</text>
</comment>
<keyword evidence="7" id="KW-0720">Serine protease</keyword>
<evidence type="ECO:0000256" key="1">
    <source>
        <dbReference type="ARBA" id="ARBA00004236"/>
    </source>
</evidence>
<evidence type="ECO:0000256" key="6">
    <source>
        <dbReference type="ARBA" id="ARBA00022801"/>
    </source>
</evidence>
<organism evidence="14 15">
    <name type="scientific">Gilliamella intestini</name>
    <dbReference type="NCBI Taxonomy" id="1798183"/>
    <lineage>
        <taxon>Bacteria</taxon>
        <taxon>Pseudomonadati</taxon>
        <taxon>Pseudomonadota</taxon>
        <taxon>Gammaproteobacteria</taxon>
        <taxon>Orbales</taxon>
        <taxon>Orbaceae</taxon>
        <taxon>Gilliamella</taxon>
    </lineage>
</organism>
<dbReference type="EMBL" id="FMBA01000069">
    <property type="protein sequence ID" value="SCC29493.1"/>
    <property type="molecule type" value="Genomic_DNA"/>
</dbReference>
<evidence type="ECO:0000256" key="9">
    <source>
        <dbReference type="ARBA" id="ARBA00023136"/>
    </source>
</evidence>
<evidence type="ECO:0000259" key="13">
    <source>
        <dbReference type="Pfam" id="PF08496"/>
    </source>
</evidence>
<evidence type="ECO:0000256" key="7">
    <source>
        <dbReference type="ARBA" id="ARBA00022825"/>
    </source>
</evidence>
<proteinExistence type="inferred from homology"/>
<dbReference type="AlphaFoldDB" id="A0A1C4DDY5"/>
<dbReference type="GO" id="GO:0006508">
    <property type="term" value="P:proteolysis"/>
    <property type="evidence" value="ECO:0007669"/>
    <property type="project" value="UniProtKB-KW"/>
</dbReference>
<dbReference type="GO" id="GO:0005886">
    <property type="term" value="C:plasma membrane"/>
    <property type="evidence" value="ECO:0007669"/>
    <property type="project" value="UniProtKB-SubCell"/>
</dbReference>
<evidence type="ECO:0000256" key="8">
    <source>
        <dbReference type="ARBA" id="ARBA00022989"/>
    </source>
</evidence>
<dbReference type="InterPro" id="IPR002142">
    <property type="entry name" value="Peptidase_S49"/>
</dbReference>
<feature type="domain" description="Peptidase S49 N-terminal proteobacteria" evidence="13">
    <location>
        <begin position="4"/>
        <end position="185"/>
    </location>
</feature>
<keyword evidence="4 14" id="KW-0645">Protease</keyword>
<dbReference type="CDD" id="cd07023">
    <property type="entry name" value="S49_Sppa_N_C"/>
    <property type="match status" value="1"/>
</dbReference>
<dbReference type="Proteomes" id="UP000199698">
    <property type="component" value="Unassembled WGS sequence"/>
</dbReference>
<protein>
    <submittedName>
        <fullName evidence="14">Serine protease SohB</fullName>
    </submittedName>
</protein>
<keyword evidence="5 11" id="KW-0812">Transmembrane</keyword>
<evidence type="ECO:0000259" key="12">
    <source>
        <dbReference type="Pfam" id="PF01343"/>
    </source>
</evidence>
<dbReference type="PANTHER" id="PTHR42987:SF4">
    <property type="entry name" value="PROTEASE SOHB-RELATED"/>
    <property type="match status" value="1"/>
</dbReference>
<dbReference type="Pfam" id="PF01343">
    <property type="entry name" value="Peptidase_S49"/>
    <property type="match status" value="1"/>
</dbReference>
<sequence>MNWFSEYSLFLAETATVVIAILAVLVFILSQRRKSATVAGRLSVKDISQEYEQVKDDMLMSSMDELEAKLFMKDLKKQKKNERKQAKLAAKQKKKQAKNQEKSAEQTSSDSDNVAKPVESNTNQQVKPKLFVLSFNGSMDAHEVEELRQEITAVLAVIKPEDKVVIKLESPGGVVHGYGLAASQLLRFRQRDIPFTVVVDKVAASGGYMMACTANKIVAAPFAIVGSIGVVAQIPNFNRLLKKHDVDIELQTAGAYKRTLTMFGENTEEGRQKFKQELEETHLLFKDFVKEYRPNVDIEQVATGEHWFATQAKNKGLVDEISTSDDFILSHLETHKIISVSYQRKQKLSERISKNVIKNVERLFFRQENGL</sequence>
<dbReference type="InterPro" id="IPR013703">
    <property type="entry name" value="Peptidase_S49_N_proteobac"/>
</dbReference>
<evidence type="ECO:0000256" key="5">
    <source>
        <dbReference type="ARBA" id="ARBA00022692"/>
    </source>
</evidence>
<reference evidence="15" key="1">
    <citation type="submission" date="2016-08" db="EMBL/GenBank/DDBJ databases">
        <authorList>
            <person name="Varghese N."/>
            <person name="Submissions Spin"/>
        </authorList>
    </citation>
    <scope>NUCLEOTIDE SEQUENCE [LARGE SCALE GENOMIC DNA]</scope>
    <source>
        <strain evidence="15">R-53144</strain>
    </source>
</reference>
<evidence type="ECO:0000256" key="11">
    <source>
        <dbReference type="SAM" id="Phobius"/>
    </source>
</evidence>
<evidence type="ECO:0000256" key="10">
    <source>
        <dbReference type="SAM" id="MobiDB-lite"/>
    </source>
</evidence>
<comment type="subcellular location">
    <subcellularLocation>
        <location evidence="1">Cell membrane</location>
    </subcellularLocation>
</comment>
<feature type="transmembrane region" description="Helical" evidence="11">
    <location>
        <begin position="6"/>
        <end position="29"/>
    </location>
</feature>
<evidence type="ECO:0000256" key="2">
    <source>
        <dbReference type="ARBA" id="ARBA00008683"/>
    </source>
</evidence>